<feature type="transmembrane region" description="Helical" evidence="2">
    <location>
        <begin position="87"/>
        <end position="106"/>
    </location>
</feature>
<comment type="caution">
    <text evidence="3">The sequence shown here is derived from an EMBL/GenBank/DDBJ whole genome shotgun (WGS) entry which is preliminary data.</text>
</comment>
<feature type="transmembrane region" description="Helical" evidence="2">
    <location>
        <begin position="155"/>
        <end position="179"/>
    </location>
</feature>
<feature type="compositionally biased region" description="Low complexity" evidence="1">
    <location>
        <begin position="61"/>
        <end position="70"/>
    </location>
</feature>
<sequence>MTYGRVIDGLRGTRIGVKPGNLADRGPVMKHLHSEQAPIELPPPEGPPPGPSHGRAPRVPRGATGRTRTGQTSAISAQAACPGHRHWLVTGGAVGLVFAYLAGVLASSLRSVTVDSGGPLVSTVPATAVLLIVMVCLAGLMAAVVQFLPALRAGIVGVLGLLLVTGLSLVVVIGGTGTIRATNVWAPSVLLQGAGYNPIGVALVACVLAHGVVVLIGDRHRGTRRISPRPDVRLRHGQVQNG</sequence>
<accession>A0A1R1LJL2</accession>
<evidence type="ECO:0000313" key="4">
    <source>
        <dbReference type="Proteomes" id="UP000187085"/>
    </source>
</evidence>
<dbReference type="Proteomes" id="UP000187085">
    <property type="component" value="Unassembled WGS sequence"/>
</dbReference>
<reference evidence="3 4" key="1">
    <citation type="submission" date="2016-12" db="EMBL/GenBank/DDBJ databases">
        <title>Draft genome of Tersicoccus phoenicis 1P05MA.</title>
        <authorList>
            <person name="Nakajima Y."/>
            <person name="Yoshizawa S."/>
            <person name="Nakamura K."/>
            <person name="Ogura Y."/>
            <person name="Hayashi T."/>
            <person name="Kogure K."/>
        </authorList>
    </citation>
    <scope>NUCLEOTIDE SEQUENCE [LARGE SCALE GENOMIC DNA]</scope>
    <source>
        <strain evidence="3 4">1p05MA</strain>
    </source>
</reference>
<keyword evidence="2" id="KW-1133">Transmembrane helix</keyword>
<gene>
    <name evidence="3" type="ORF">BKD30_03540</name>
</gene>
<evidence type="ECO:0000256" key="2">
    <source>
        <dbReference type="SAM" id="Phobius"/>
    </source>
</evidence>
<organism evidence="3 4">
    <name type="scientific">Tersicoccus phoenicis</name>
    <dbReference type="NCBI Taxonomy" id="554083"/>
    <lineage>
        <taxon>Bacteria</taxon>
        <taxon>Bacillati</taxon>
        <taxon>Actinomycetota</taxon>
        <taxon>Actinomycetes</taxon>
        <taxon>Micrococcales</taxon>
        <taxon>Micrococcaceae</taxon>
        <taxon>Tersicoccus</taxon>
    </lineage>
</organism>
<keyword evidence="2" id="KW-0812">Transmembrane</keyword>
<protein>
    <submittedName>
        <fullName evidence="3">Uncharacterized protein</fullName>
    </submittedName>
</protein>
<name>A0A1R1LJL2_9MICC</name>
<feature type="region of interest" description="Disordered" evidence="1">
    <location>
        <begin position="37"/>
        <end position="75"/>
    </location>
</feature>
<feature type="compositionally biased region" description="Pro residues" evidence="1">
    <location>
        <begin position="40"/>
        <end position="51"/>
    </location>
</feature>
<evidence type="ECO:0000313" key="3">
    <source>
        <dbReference type="EMBL" id="OMH27721.1"/>
    </source>
</evidence>
<keyword evidence="2" id="KW-0472">Membrane</keyword>
<dbReference type="AlphaFoldDB" id="A0A1R1LJL2"/>
<feature type="transmembrane region" description="Helical" evidence="2">
    <location>
        <begin position="199"/>
        <end position="217"/>
    </location>
</feature>
<feature type="transmembrane region" description="Helical" evidence="2">
    <location>
        <begin position="126"/>
        <end position="148"/>
    </location>
</feature>
<proteinExistence type="predicted"/>
<dbReference type="EMBL" id="MRDE01000016">
    <property type="protein sequence ID" value="OMH27721.1"/>
    <property type="molecule type" value="Genomic_DNA"/>
</dbReference>
<keyword evidence="4" id="KW-1185">Reference proteome</keyword>
<evidence type="ECO:0000256" key="1">
    <source>
        <dbReference type="SAM" id="MobiDB-lite"/>
    </source>
</evidence>